<evidence type="ECO:0000313" key="12">
    <source>
        <dbReference type="Proteomes" id="UP000189670"/>
    </source>
</evidence>
<dbReference type="SUPFAM" id="SSF52540">
    <property type="entry name" value="P-loop containing nucleoside triphosphate hydrolases"/>
    <property type="match status" value="1"/>
</dbReference>
<feature type="domain" description="Response regulatory" evidence="10">
    <location>
        <begin position="3"/>
        <end position="117"/>
    </location>
</feature>
<dbReference type="Gene3D" id="1.10.8.60">
    <property type="match status" value="1"/>
</dbReference>
<dbReference type="PROSITE" id="PS50110">
    <property type="entry name" value="RESPONSE_REGULATORY"/>
    <property type="match status" value="1"/>
</dbReference>
<keyword evidence="4" id="KW-0902">Two-component regulatory system</keyword>
<keyword evidence="6" id="KW-0238">DNA-binding</keyword>
<dbReference type="PRINTS" id="PR01590">
    <property type="entry name" value="HTHFIS"/>
</dbReference>
<evidence type="ECO:0000259" key="9">
    <source>
        <dbReference type="PROSITE" id="PS50045"/>
    </source>
</evidence>
<dbReference type="GO" id="GO:0043565">
    <property type="term" value="F:sequence-specific DNA binding"/>
    <property type="evidence" value="ECO:0007669"/>
    <property type="project" value="InterPro"/>
</dbReference>
<dbReference type="PROSITE" id="PS00676">
    <property type="entry name" value="SIGMA54_INTERACT_2"/>
    <property type="match status" value="1"/>
</dbReference>
<dbReference type="CDD" id="cd00009">
    <property type="entry name" value="AAA"/>
    <property type="match status" value="1"/>
</dbReference>
<dbReference type="InterPro" id="IPR025944">
    <property type="entry name" value="Sigma_54_int_dom_CS"/>
</dbReference>
<dbReference type="GO" id="GO:0000160">
    <property type="term" value="P:phosphorelay signal transduction system"/>
    <property type="evidence" value="ECO:0007669"/>
    <property type="project" value="UniProtKB-KW"/>
</dbReference>
<evidence type="ECO:0000313" key="11">
    <source>
        <dbReference type="EMBL" id="ETR71610.1"/>
    </source>
</evidence>
<dbReference type="InterPro" id="IPR025943">
    <property type="entry name" value="Sigma_54_int_dom_ATP-bd_2"/>
</dbReference>
<dbReference type="SUPFAM" id="SSF46689">
    <property type="entry name" value="Homeodomain-like"/>
    <property type="match status" value="1"/>
</dbReference>
<evidence type="ECO:0000256" key="4">
    <source>
        <dbReference type="ARBA" id="ARBA00023012"/>
    </source>
</evidence>
<dbReference type="Pfam" id="PF00158">
    <property type="entry name" value="Sigma54_activat"/>
    <property type="match status" value="1"/>
</dbReference>
<dbReference type="Pfam" id="PF25601">
    <property type="entry name" value="AAA_lid_14"/>
    <property type="match status" value="1"/>
</dbReference>
<evidence type="ECO:0000256" key="8">
    <source>
        <dbReference type="PROSITE-ProRule" id="PRU00169"/>
    </source>
</evidence>
<comment type="caution">
    <text evidence="11">The sequence shown here is derived from an EMBL/GenBank/DDBJ whole genome shotgun (WGS) entry which is preliminary data.</text>
</comment>
<keyword evidence="2" id="KW-0547">Nucleotide-binding</keyword>
<reference evidence="12" key="1">
    <citation type="submission" date="2012-11" db="EMBL/GenBank/DDBJ databases">
        <authorList>
            <person name="Lucero-Rivera Y.E."/>
            <person name="Tovar-Ramirez D."/>
        </authorList>
    </citation>
    <scope>NUCLEOTIDE SEQUENCE [LARGE SCALE GENOMIC DNA]</scope>
    <source>
        <strain evidence="12">Araruama</strain>
    </source>
</reference>
<dbReference type="InterPro" id="IPR025662">
    <property type="entry name" value="Sigma_54_int_dom_ATP-bd_1"/>
</dbReference>
<dbReference type="AlphaFoldDB" id="A0A1V1P9W5"/>
<evidence type="ECO:0000256" key="1">
    <source>
        <dbReference type="ARBA" id="ARBA00022553"/>
    </source>
</evidence>
<dbReference type="EMBL" id="ATBP01000248">
    <property type="protein sequence ID" value="ETR71610.1"/>
    <property type="molecule type" value="Genomic_DNA"/>
</dbReference>
<dbReference type="Proteomes" id="UP000189670">
    <property type="component" value="Unassembled WGS sequence"/>
</dbReference>
<sequence length="455" mass="51652">MSTILIVDDDNDMREFLEIMLADEGYDVTCAAEAKQALGFCKKIKFDLIITDLRMPKIDGIEFIKRVKEILPETPVVLITGYASPDSAYAAMQEGAIDYVEKNFEVEDFKQLVREALAKKGAREEHADFIRDIEDAVRFGKIIGKSKAMLKVYGLIKKVAQTTTNVLIVGESGTGKELVAEAIHENSQRRDKPFVTINCGGIPETLLESELFGYMKGSFSGAYSDKPGLFEVAHGGSIFLDEIGELPISLQVKLLRVIQTKIIRRVGGSRDIKVDIRIISATNQDLREKSKNKTFREDLFYRLNVIPIHMPPLRKRKQDIPILTQFFFEKYSKKFGKKINKISNYAIELLMKHRFPGNVRELENIIERSVALETSNIVLPENMIISDEDTSDWDRMMDAPFPDEGLNLNEQLATFERGFIKKALEKANGSRTKAAELLQISVDSLRYRLEKLDLR</sequence>
<evidence type="ECO:0000256" key="7">
    <source>
        <dbReference type="ARBA" id="ARBA00023163"/>
    </source>
</evidence>
<dbReference type="Gene3D" id="3.40.50.300">
    <property type="entry name" value="P-loop containing nucleotide triphosphate hydrolases"/>
    <property type="match status" value="1"/>
</dbReference>
<evidence type="ECO:0000256" key="5">
    <source>
        <dbReference type="ARBA" id="ARBA00023015"/>
    </source>
</evidence>
<dbReference type="Pfam" id="PF00072">
    <property type="entry name" value="Response_reg"/>
    <property type="match status" value="1"/>
</dbReference>
<dbReference type="InterPro" id="IPR002078">
    <property type="entry name" value="Sigma_54_int"/>
</dbReference>
<proteinExistence type="predicted"/>
<dbReference type="GO" id="GO:0006355">
    <property type="term" value="P:regulation of DNA-templated transcription"/>
    <property type="evidence" value="ECO:0007669"/>
    <property type="project" value="InterPro"/>
</dbReference>
<evidence type="ECO:0000256" key="6">
    <source>
        <dbReference type="ARBA" id="ARBA00023125"/>
    </source>
</evidence>
<protein>
    <submittedName>
        <fullName evidence="11">Two-component system, NtrC family, response regulator PilR</fullName>
    </submittedName>
</protein>
<dbReference type="SUPFAM" id="SSF52172">
    <property type="entry name" value="CheY-like"/>
    <property type="match status" value="1"/>
</dbReference>
<feature type="domain" description="Sigma-54 factor interaction" evidence="9">
    <location>
        <begin position="142"/>
        <end position="371"/>
    </location>
</feature>
<keyword evidence="5" id="KW-0805">Transcription regulation</keyword>
<dbReference type="Gene3D" id="3.40.50.2300">
    <property type="match status" value="1"/>
</dbReference>
<feature type="modified residue" description="4-aspartylphosphate" evidence="8">
    <location>
        <position position="52"/>
    </location>
</feature>
<dbReference type="InterPro" id="IPR002197">
    <property type="entry name" value="HTH_Fis"/>
</dbReference>
<dbReference type="PROSITE" id="PS00675">
    <property type="entry name" value="SIGMA54_INTERACT_1"/>
    <property type="match status" value="1"/>
</dbReference>
<keyword evidence="1 8" id="KW-0597">Phosphoprotein</keyword>
<organism evidence="11 12">
    <name type="scientific">Candidatus Magnetoglobus multicellularis str. Araruama</name>
    <dbReference type="NCBI Taxonomy" id="890399"/>
    <lineage>
        <taxon>Bacteria</taxon>
        <taxon>Pseudomonadati</taxon>
        <taxon>Thermodesulfobacteriota</taxon>
        <taxon>Desulfobacteria</taxon>
        <taxon>Desulfobacterales</taxon>
        <taxon>Desulfobacteraceae</taxon>
        <taxon>Candidatus Magnetoglobus</taxon>
    </lineage>
</organism>
<keyword evidence="3" id="KW-0067">ATP-binding</keyword>
<gene>
    <name evidence="11" type="ORF">OMM_02366</name>
</gene>
<dbReference type="SMART" id="SM00448">
    <property type="entry name" value="REC"/>
    <property type="match status" value="1"/>
</dbReference>
<dbReference type="FunFam" id="3.40.50.300:FF:000006">
    <property type="entry name" value="DNA-binding transcriptional regulator NtrC"/>
    <property type="match status" value="1"/>
</dbReference>
<dbReference type="PANTHER" id="PTHR32071">
    <property type="entry name" value="TRANSCRIPTIONAL REGULATORY PROTEIN"/>
    <property type="match status" value="1"/>
</dbReference>
<dbReference type="InterPro" id="IPR003593">
    <property type="entry name" value="AAA+_ATPase"/>
</dbReference>
<dbReference type="FunFam" id="3.40.50.2300:FF:000018">
    <property type="entry name" value="DNA-binding transcriptional regulator NtrC"/>
    <property type="match status" value="1"/>
</dbReference>
<accession>A0A1V1P9W5</accession>
<dbReference type="InterPro" id="IPR009057">
    <property type="entry name" value="Homeodomain-like_sf"/>
</dbReference>
<dbReference type="PROSITE" id="PS50045">
    <property type="entry name" value="SIGMA54_INTERACT_4"/>
    <property type="match status" value="1"/>
</dbReference>
<dbReference type="PROSITE" id="PS00688">
    <property type="entry name" value="SIGMA54_INTERACT_3"/>
    <property type="match status" value="1"/>
</dbReference>
<dbReference type="InterPro" id="IPR001789">
    <property type="entry name" value="Sig_transdc_resp-reg_receiver"/>
</dbReference>
<dbReference type="SMART" id="SM00382">
    <property type="entry name" value="AAA"/>
    <property type="match status" value="1"/>
</dbReference>
<evidence type="ECO:0000256" key="3">
    <source>
        <dbReference type="ARBA" id="ARBA00022840"/>
    </source>
</evidence>
<dbReference type="GO" id="GO:0005524">
    <property type="term" value="F:ATP binding"/>
    <property type="evidence" value="ECO:0007669"/>
    <property type="project" value="UniProtKB-KW"/>
</dbReference>
<dbReference type="CDD" id="cd00156">
    <property type="entry name" value="REC"/>
    <property type="match status" value="1"/>
</dbReference>
<evidence type="ECO:0000256" key="2">
    <source>
        <dbReference type="ARBA" id="ARBA00022741"/>
    </source>
</evidence>
<name>A0A1V1P9W5_9BACT</name>
<dbReference type="Pfam" id="PF02954">
    <property type="entry name" value="HTH_8"/>
    <property type="match status" value="1"/>
</dbReference>
<dbReference type="Gene3D" id="1.10.10.60">
    <property type="entry name" value="Homeodomain-like"/>
    <property type="match status" value="1"/>
</dbReference>
<dbReference type="InterPro" id="IPR011006">
    <property type="entry name" value="CheY-like_superfamily"/>
</dbReference>
<dbReference type="InterPro" id="IPR027417">
    <property type="entry name" value="P-loop_NTPase"/>
</dbReference>
<dbReference type="InterPro" id="IPR058031">
    <property type="entry name" value="AAA_lid_NorR"/>
</dbReference>
<keyword evidence="7" id="KW-0804">Transcription</keyword>
<evidence type="ECO:0000259" key="10">
    <source>
        <dbReference type="PROSITE" id="PS50110"/>
    </source>
</evidence>